<comment type="catalytic activity">
    <reaction evidence="1">
        <text>Endonucleolytic cleavage to 5'-phosphomonoester.</text>
        <dbReference type="EC" id="3.1.26.4"/>
    </reaction>
</comment>
<dbReference type="GO" id="GO:0043137">
    <property type="term" value="P:DNA replication, removal of RNA primer"/>
    <property type="evidence" value="ECO:0007669"/>
    <property type="project" value="TreeGrafter"/>
</dbReference>
<dbReference type="EMBL" id="JANVFU010000029">
    <property type="protein sequence ID" value="KAJ3738498.1"/>
    <property type="molecule type" value="Genomic_DNA"/>
</dbReference>
<dbReference type="Gene3D" id="3.30.420.10">
    <property type="entry name" value="Ribonuclease H-like superfamily/Ribonuclease H"/>
    <property type="match status" value="1"/>
</dbReference>
<reference evidence="9" key="1">
    <citation type="submission" date="2022-08" db="EMBL/GenBank/DDBJ databases">
        <authorList>
            <consortium name="DOE Joint Genome Institute"/>
            <person name="Min B."/>
            <person name="Sierra-Patev S."/>
            <person name="Naranjo-Ortiz M."/>
            <person name="Looney B."/>
            <person name="Konkel Z."/>
            <person name="Slot J.C."/>
            <person name="Sakamoto Y."/>
            <person name="Steenwyk J.L."/>
            <person name="Rokas A."/>
            <person name="Carro J."/>
            <person name="Camarero S."/>
            <person name="Ferreira P."/>
            <person name="Molpeceres G."/>
            <person name="Ruiz-duenas F.J."/>
            <person name="Serrano A."/>
            <person name="Henrissat B."/>
            <person name="Drula E."/>
            <person name="Hughes K.W."/>
            <person name="Mata J.L."/>
            <person name="Ishikawa N.K."/>
            <person name="Vargas-Isla R."/>
            <person name="Ushijima S."/>
            <person name="Smith C.A."/>
            <person name="Ahrendt S."/>
            <person name="Andreopoulos W."/>
            <person name="He G."/>
            <person name="LaButti K."/>
            <person name="Lipzen A."/>
            <person name="Ng V."/>
            <person name="Riley R."/>
            <person name="Sandor L."/>
            <person name="Barry K."/>
            <person name="Martinez A.T."/>
            <person name="Xiao Y."/>
            <person name="Gibbons J.G."/>
            <person name="Terashima K."/>
            <person name="Hibbett D.S."/>
            <person name="Grigoriev I.V."/>
        </authorList>
    </citation>
    <scope>NUCLEOTIDE SEQUENCE</scope>
    <source>
        <strain evidence="9">TFB7810</strain>
    </source>
</reference>
<comment type="similarity">
    <text evidence="2">Belongs to the RNase H family.</text>
</comment>
<dbReference type="InterPro" id="IPR050092">
    <property type="entry name" value="RNase_H"/>
</dbReference>
<feature type="domain" description="RNase H type-1" evidence="8">
    <location>
        <begin position="237"/>
        <end position="341"/>
    </location>
</feature>
<evidence type="ECO:0000256" key="3">
    <source>
        <dbReference type="ARBA" id="ARBA00012180"/>
    </source>
</evidence>
<dbReference type="AlphaFoldDB" id="A0A9W8NPV6"/>
<proteinExistence type="inferred from homology"/>
<dbReference type="PANTHER" id="PTHR10642:SF26">
    <property type="entry name" value="RIBONUCLEASE H1"/>
    <property type="match status" value="1"/>
</dbReference>
<evidence type="ECO:0000256" key="2">
    <source>
        <dbReference type="ARBA" id="ARBA00005300"/>
    </source>
</evidence>
<dbReference type="PANTHER" id="PTHR10642">
    <property type="entry name" value="RIBONUCLEASE H1"/>
    <property type="match status" value="1"/>
</dbReference>
<dbReference type="InterPro" id="IPR002156">
    <property type="entry name" value="RNaseH_domain"/>
</dbReference>
<keyword evidence="5" id="KW-0479">Metal-binding</keyword>
<dbReference type="InterPro" id="IPR036397">
    <property type="entry name" value="RNaseH_sf"/>
</dbReference>
<evidence type="ECO:0000256" key="7">
    <source>
        <dbReference type="ARBA" id="ARBA00022801"/>
    </source>
</evidence>
<dbReference type="GO" id="GO:0046872">
    <property type="term" value="F:metal ion binding"/>
    <property type="evidence" value="ECO:0007669"/>
    <property type="project" value="UniProtKB-KW"/>
</dbReference>
<evidence type="ECO:0000313" key="10">
    <source>
        <dbReference type="EMBL" id="KAJ3738578.1"/>
    </source>
</evidence>
<dbReference type="InterPro" id="IPR012337">
    <property type="entry name" value="RNaseH-like_sf"/>
</dbReference>
<dbReference type="EC" id="3.1.26.4" evidence="3"/>
<keyword evidence="11" id="KW-1185">Reference proteome</keyword>
<evidence type="ECO:0000313" key="11">
    <source>
        <dbReference type="Proteomes" id="UP001142393"/>
    </source>
</evidence>
<protein>
    <recommendedName>
        <fullName evidence="3">ribonuclease H</fullName>
        <ecNumber evidence="3">3.1.26.4</ecNumber>
    </recommendedName>
</protein>
<name>A0A9W8NPV6_9AGAR</name>
<evidence type="ECO:0000259" key="8">
    <source>
        <dbReference type="PROSITE" id="PS50879"/>
    </source>
</evidence>
<sequence length="341" mass="38574">MVTWIKSYLDFGPNRPIWASVADALIALHTPESERGIEESIKVNIFLQSWKTKRRDLPKDLQNLLKVSAKYGVRLEGLAFSRDILREMPIWYHIESNPIRNLNRGKESSCLKENHRVRTVGDTEKLARMKGTPRHNNRRDCRCTSCTELRSSAKCKAPNRCINRANQLLETLPQKWNPCNRLPEDFEPHEVVAPGRREGTFDPRITTKGTLSDAFRIFTDGRKCNTTADMSWMSETQGETITVYTDGSCENNGGEDAVAGAGIFVRDNNPLNRAIRIPNELVQSNQTGEIISIKEIAEAAPPSTGLDILSDSLTMVEGLTRNLREWEEKGSQTSRITLNYK</sequence>
<keyword evidence="4" id="KW-0540">Nuclease</keyword>
<evidence type="ECO:0000256" key="5">
    <source>
        <dbReference type="ARBA" id="ARBA00022723"/>
    </source>
</evidence>
<dbReference type="PROSITE" id="PS50879">
    <property type="entry name" value="RNASE_H_1"/>
    <property type="match status" value="1"/>
</dbReference>
<reference evidence="9 11" key="2">
    <citation type="journal article" date="2023" name="Proc. Natl. Acad. Sci. U.S.A.">
        <title>A global phylogenomic analysis of the shiitake genus Lentinula.</title>
        <authorList>
            <person name="Sierra-Patev S."/>
            <person name="Min B."/>
            <person name="Naranjo-Ortiz M."/>
            <person name="Looney B."/>
            <person name="Konkel Z."/>
            <person name="Slot J.C."/>
            <person name="Sakamoto Y."/>
            <person name="Steenwyk J.L."/>
            <person name="Rokas A."/>
            <person name="Carro J."/>
            <person name="Camarero S."/>
            <person name="Ferreira P."/>
            <person name="Molpeceres G."/>
            <person name="Ruiz-Duenas F.J."/>
            <person name="Serrano A."/>
            <person name="Henrissat B."/>
            <person name="Drula E."/>
            <person name="Hughes K.W."/>
            <person name="Mata J.L."/>
            <person name="Ishikawa N.K."/>
            <person name="Vargas-Isla R."/>
            <person name="Ushijima S."/>
            <person name="Smith C.A."/>
            <person name="Donoghue J."/>
            <person name="Ahrendt S."/>
            <person name="Andreopoulos W."/>
            <person name="He G."/>
            <person name="LaButti K."/>
            <person name="Lipzen A."/>
            <person name="Ng V."/>
            <person name="Riley R."/>
            <person name="Sandor L."/>
            <person name="Barry K."/>
            <person name="Martinez A.T."/>
            <person name="Xiao Y."/>
            <person name="Gibbons J.G."/>
            <person name="Terashima K."/>
            <person name="Grigoriev I.V."/>
            <person name="Hibbett D."/>
        </authorList>
    </citation>
    <scope>NUCLEOTIDE SEQUENCE [LARGE SCALE GENOMIC DNA]</scope>
    <source>
        <strain evidence="9 11">TFB7810</strain>
    </source>
</reference>
<dbReference type="Proteomes" id="UP001142393">
    <property type="component" value="Unassembled WGS sequence"/>
</dbReference>
<keyword evidence="7" id="KW-0378">Hydrolase</keyword>
<gene>
    <name evidence="10" type="ORF">DFH05DRAFT_1408716</name>
    <name evidence="9" type="ORF">DFH05DRAFT_1408770</name>
</gene>
<accession>A0A9W8NPV6</accession>
<dbReference type="GO" id="GO:0003676">
    <property type="term" value="F:nucleic acid binding"/>
    <property type="evidence" value="ECO:0007669"/>
    <property type="project" value="InterPro"/>
</dbReference>
<evidence type="ECO:0000256" key="1">
    <source>
        <dbReference type="ARBA" id="ARBA00000077"/>
    </source>
</evidence>
<dbReference type="EMBL" id="JANVFU010000026">
    <property type="protein sequence ID" value="KAJ3738578.1"/>
    <property type="molecule type" value="Genomic_DNA"/>
</dbReference>
<evidence type="ECO:0000256" key="6">
    <source>
        <dbReference type="ARBA" id="ARBA00022759"/>
    </source>
</evidence>
<evidence type="ECO:0000256" key="4">
    <source>
        <dbReference type="ARBA" id="ARBA00022722"/>
    </source>
</evidence>
<dbReference type="GO" id="GO:0004523">
    <property type="term" value="F:RNA-DNA hybrid ribonuclease activity"/>
    <property type="evidence" value="ECO:0007669"/>
    <property type="project" value="UniProtKB-EC"/>
</dbReference>
<dbReference type="SUPFAM" id="SSF53098">
    <property type="entry name" value="Ribonuclease H-like"/>
    <property type="match status" value="1"/>
</dbReference>
<comment type="caution">
    <text evidence="9">The sequence shown here is derived from an EMBL/GenBank/DDBJ whole genome shotgun (WGS) entry which is preliminary data.</text>
</comment>
<evidence type="ECO:0000313" key="9">
    <source>
        <dbReference type="EMBL" id="KAJ3738498.1"/>
    </source>
</evidence>
<keyword evidence="6" id="KW-0255">Endonuclease</keyword>
<organism evidence="9 11">
    <name type="scientific">Lentinula detonsa</name>
    <dbReference type="NCBI Taxonomy" id="2804962"/>
    <lineage>
        <taxon>Eukaryota</taxon>
        <taxon>Fungi</taxon>
        <taxon>Dikarya</taxon>
        <taxon>Basidiomycota</taxon>
        <taxon>Agaricomycotina</taxon>
        <taxon>Agaricomycetes</taxon>
        <taxon>Agaricomycetidae</taxon>
        <taxon>Agaricales</taxon>
        <taxon>Marasmiineae</taxon>
        <taxon>Omphalotaceae</taxon>
        <taxon>Lentinula</taxon>
    </lineage>
</organism>
<dbReference type="Pfam" id="PF00075">
    <property type="entry name" value="RNase_H"/>
    <property type="match status" value="1"/>
</dbReference>